<proteinExistence type="predicted"/>
<dbReference type="EMBL" id="QTTN01000066">
    <property type="protein sequence ID" value="REE56273.1"/>
    <property type="molecule type" value="Genomic_DNA"/>
</dbReference>
<keyword evidence="3" id="KW-1185">Reference proteome</keyword>
<evidence type="ECO:0000313" key="2">
    <source>
        <dbReference type="EMBL" id="REE56273.1"/>
    </source>
</evidence>
<reference evidence="2 3" key="1">
    <citation type="submission" date="2018-08" db="EMBL/GenBank/DDBJ databases">
        <title>Genomic Encyclopedia of Type Strains, Phase III (KMG-III): the genomes of soil and plant-associated and newly described type strains.</title>
        <authorList>
            <person name="Whitman W."/>
        </authorList>
    </citation>
    <scope>NUCLEOTIDE SEQUENCE [LARGE SCALE GENOMIC DNA]</scope>
    <source>
        <strain evidence="2 3">CGMCC 1.10966</strain>
    </source>
</reference>
<feature type="chain" id="PRO_5017632554" evidence="1">
    <location>
        <begin position="25"/>
        <end position="173"/>
    </location>
</feature>
<sequence>MKRHALGITLTLLGLTACISTASAYSNSNYEPIARTPDTITVFIDGMNDHGGKLSLEADQIEWYEGKDADAAFAKHEPDSGLTSAPDGYYIVNDDDDALKTLEVDPHAAVLMQIYDHDSLYSTTTAWNKSIPLMKLESLFHEGDGGQVDVSQFPYHLTLKDGKVVRIVQQFIP</sequence>
<evidence type="ECO:0000256" key="1">
    <source>
        <dbReference type="SAM" id="SignalP"/>
    </source>
</evidence>
<gene>
    <name evidence="2" type="ORF">A8990_16610</name>
</gene>
<keyword evidence="1" id="KW-0732">Signal</keyword>
<dbReference type="RefSeq" id="WP_116192700.1">
    <property type="nucleotide sequence ID" value="NZ_QTTN01000066.1"/>
</dbReference>
<organism evidence="2 3">
    <name type="scientific">Paenibacillus taihuensis</name>
    <dbReference type="NCBI Taxonomy" id="1156355"/>
    <lineage>
        <taxon>Bacteria</taxon>
        <taxon>Bacillati</taxon>
        <taxon>Bacillota</taxon>
        <taxon>Bacilli</taxon>
        <taxon>Bacillales</taxon>
        <taxon>Paenibacillaceae</taxon>
        <taxon>Paenibacillus</taxon>
    </lineage>
</organism>
<dbReference type="AlphaFoldDB" id="A0A3D9Q6G5"/>
<dbReference type="OrthoDB" id="2678247at2"/>
<accession>A0A3D9Q6G5</accession>
<dbReference type="Proteomes" id="UP000256304">
    <property type="component" value="Unassembled WGS sequence"/>
</dbReference>
<feature type="signal peptide" evidence="1">
    <location>
        <begin position="1"/>
        <end position="24"/>
    </location>
</feature>
<dbReference type="PROSITE" id="PS51257">
    <property type="entry name" value="PROKAR_LIPOPROTEIN"/>
    <property type="match status" value="1"/>
</dbReference>
<name>A0A3D9Q6G5_9BACL</name>
<protein>
    <submittedName>
        <fullName evidence="2">Uncharacterized protein</fullName>
    </submittedName>
</protein>
<evidence type="ECO:0000313" key="3">
    <source>
        <dbReference type="Proteomes" id="UP000256304"/>
    </source>
</evidence>
<comment type="caution">
    <text evidence="2">The sequence shown here is derived from an EMBL/GenBank/DDBJ whole genome shotgun (WGS) entry which is preliminary data.</text>
</comment>